<evidence type="ECO:0000256" key="6">
    <source>
        <dbReference type="SAM" id="MobiDB-lite"/>
    </source>
</evidence>
<dbReference type="PANTHER" id="PTHR10654">
    <property type="entry name" value="CAS SCAFFOLDING PROTEIN"/>
    <property type="match status" value="1"/>
</dbReference>
<comment type="similarity">
    <text evidence="1">Belongs to the CAS family.</text>
</comment>
<dbReference type="InterPro" id="IPR037362">
    <property type="entry name" value="CAS_fam"/>
</dbReference>
<feature type="domain" description="SH3" evidence="7">
    <location>
        <begin position="1"/>
        <end position="61"/>
    </location>
</feature>
<name>A0A817U955_9BILA</name>
<keyword evidence="2 5" id="KW-0728">SH3 domain</keyword>
<dbReference type="SUPFAM" id="SSF50044">
    <property type="entry name" value="SH3-domain"/>
    <property type="match status" value="1"/>
</dbReference>
<dbReference type="EMBL" id="CAJOBQ010001541">
    <property type="protein sequence ID" value="CAF4495882.1"/>
    <property type="molecule type" value="Genomic_DNA"/>
</dbReference>
<reference evidence="8" key="1">
    <citation type="submission" date="2021-02" db="EMBL/GenBank/DDBJ databases">
        <authorList>
            <person name="Nowell W R."/>
        </authorList>
    </citation>
    <scope>NUCLEOTIDE SEQUENCE</scope>
</reference>
<dbReference type="GO" id="GO:0007169">
    <property type="term" value="P:cell surface receptor protein tyrosine kinase signaling pathway"/>
    <property type="evidence" value="ECO:0007669"/>
    <property type="project" value="TreeGrafter"/>
</dbReference>
<dbReference type="InterPro" id="IPR021901">
    <property type="entry name" value="CAS_C"/>
</dbReference>
<dbReference type="FunFam" id="2.30.30.40:FF:000009">
    <property type="entry name" value="Breast cancer anti-estrogen resistance 1"/>
    <property type="match status" value="1"/>
</dbReference>
<dbReference type="GO" id="GO:0007155">
    <property type="term" value="P:cell adhesion"/>
    <property type="evidence" value="ECO:0007669"/>
    <property type="project" value="UniProtKB-KW"/>
</dbReference>
<organism evidence="8 10">
    <name type="scientific">Rotaria socialis</name>
    <dbReference type="NCBI Taxonomy" id="392032"/>
    <lineage>
        <taxon>Eukaryota</taxon>
        <taxon>Metazoa</taxon>
        <taxon>Spiralia</taxon>
        <taxon>Gnathifera</taxon>
        <taxon>Rotifera</taxon>
        <taxon>Eurotatoria</taxon>
        <taxon>Bdelloidea</taxon>
        <taxon>Philodinida</taxon>
        <taxon>Philodinidae</taxon>
        <taxon>Rotaria</taxon>
    </lineage>
</organism>
<evidence type="ECO:0000259" key="7">
    <source>
        <dbReference type="PROSITE" id="PS50002"/>
    </source>
</evidence>
<keyword evidence="3" id="KW-0597">Phosphoprotein</keyword>
<keyword evidence="4" id="KW-0130">Cell adhesion</keyword>
<dbReference type="Pfam" id="PF12026">
    <property type="entry name" value="CAS_C"/>
    <property type="match status" value="1"/>
</dbReference>
<evidence type="ECO:0000256" key="4">
    <source>
        <dbReference type="ARBA" id="ARBA00022889"/>
    </source>
</evidence>
<dbReference type="Proteomes" id="UP000663862">
    <property type="component" value="Unassembled WGS sequence"/>
</dbReference>
<feature type="region of interest" description="Disordered" evidence="6">
    <location>
        <begin position="84"/>
        <end position="103"/>
    </location>
</feature>
<dbReference type="GO" id="GO:0005737">
    <property type="term" value="C:cytoplasm"/>
    <property type="evidence" value="ECO:0007669"/>
    <property type="project" value="TreeGrafter"/>
</dbReference>
<evidence type="ECO:0000313" key="9">
    <source>
        <dbReference type="EMBL" id="CAF4495882.1"/>
    </source>
</evidence>
<evidence type="ECO:0000256" key="5">
    <source>
        <dbReference type="PROSITE-ProRule" id="PRU00192"/>
    </source>
</evidence>
<comment type="caution">
    <text evidence="8">The sequence shown here is derived from an EMBL/GenBank/DDBJ whole genome shotgun (WGS) entry which is preliminary data.</text>
</comment>
<evidence type="ECO:0000256" key="2">
    <source>
        <dbReference type="ARBA" id="ARBA00022443"/>
    </source>
</evidence>
<dbReference type="Gene3D" id="1.20.120.230">
    <property type="entry name" value="Alpha-catenin/vinculin-like"/>
    <property type="match status" value="1"/>
</dbReference>
<dbReference type="InterPro" id="IPR036028">
    <property type="entry name" value="SH3-like_dom_sf"/>
</dbReference>
<dbReference type="Pfam" id="PF14604">
    <property type="entry name" value="SH3_9"/>
    <property type="match status" value="1"/>
</dbReference>
<dbReference type="Gene3D" id="2.30.30.40">
    <property type="entry name" value="SH3 Domains"/>
    <property type="match status" value="1"/>
</dbReference>
<dbReference type="AlphaFoldDB" id="A0A817U955"/>
<evidence type="ECO:0000256" key="1">
    <source>
        <dbReference type="ARBA" id="ARBA00007848"/>
    </source>
</evidence>
<dbReference type="PROSITE" id="PS50002">
    <property type="entry name" value="SH3"/>
    <property type="match status" value="1"/>
</dbReference>
<sequence length="467" mass="53321">MQLAVALYSNNVDDEDELEFRRGDILTVLIENPNGFDGWWLCKNKEKYGLCPGNRLKLIQNTESSPIKLNDYLDSHSRLSTASMYDDPSKNYDNTTASSSSNYEYDNSSSSNFICNSKGLDSSPESSICSSGIYSANDLHLSPSPSSDFYAIPSTNNSLSSIDLDQLRNSFQKLSIRSSILDKYCQLTLKINIESKIYSFITECYLFLQNHGCLLDRYTYRLIKENYLHELEHKKKQTIELATKIIQLIKSTIDLRVKQKSNSNSSISNDVFKKLHLEPIAEIPQEKINTSLSTTQIHRTHHNENHQKHLKTSKTCFSNFLLSSSSIIPSNDNDSLDDIDSKSRLIKCYYRHVNEQVNSIIKRFSYLLDAEHHNIPSLTIDGKALIVAAHKLVFVLETLHEHVQQIRTSLVQLTTQLCEALKSFIQLLKELSQNNSNTLKKFIVQFQSIIKTIMNIVQRIKQQCSVV</sequence>
<protein>
    <recommendedName>
        <fullName evidence="7">SH3 domain-containing protein</fullName>
    </recommendedName>
</protein>
<evidence type="ECO:0000313" key="8">
    <source>
        <dbReference type="EMBL" id="CAF3327607.1"/>
    </source>
</evidence>
<dbReference type="SMART" id="SM00326">
    <property type="entry name" value="SH3"/>
    <property type="match status" value="1"/>
</dbReference>
<dbReference type="InterPro" id="IPR001452">
    <property type="entry name" value="SH3_domain"/>
</dbReference>
<dbReference type="PANTHER" id="PTHR10654:SF18">
    <property type="entry name" value="IP17195P"/>
    <property type="match status" value="1"/>
</dbReference>
<gene>
    <name evidence="8" type="ORF">FME351_LOCUS2104</name>
    <name evidence="9" type="ORF">TSG867_LOCUS20686</name>
</gene>
<evidence type="ECO:0000256" key="3">
    <source>
        <dbReference type="ARBA" id="ARBA00022553"/>
    </source>
</evidence>
<dbReference type="Proteomes" id="UP000663869">
    <property type="component" value="Unassembled WGS sequence"/>
</dbReference>
<accession>A0A817U955</accession>
<dbReference type="EMBL" id="CAJNYU010000067">
    <property type="protein sequence ID" value="CAF3327607.1"/>
    <property type="molecule type" value="Genomic_DNA"/>
</dbReference>
<dbReference type="GO" id="GO:0005886">
    <property type="term" value="C:plasma membrane"/>
    <property type="evidence" value="ECO:0007669"/>
    <property type="project" value="TreeGrafter"/>
</dbReference>
<proteinExistence type="inferred from homology"/>
<dbReference type="GO" id="GO:0016477">
    <property type="term" value="P:cell migration"/>
    <property type="evidence" value="ECO:0007669"/>
    <property type="project" value="TreeGrafter"/>
</dbReference>
<evidence type="ECO:0000313" key="10">
    <source>
        <dbReference type="Proteomes" id="UP000663869"/>
    </source>
</evidence>